<gene>
    <name evidence="2" type="ORF">GS399_04775</name>
</gene>
<protein>
    <submittedName>
        <fullName evidence="2">Uncharacterized protein</fullName>
    </submittedName>
</protein>
<dbReference type="AlphaFoldDB" id="A0A7K1Y6S1"/>
<name>A0A7K1Y6S1_9SPHI</name>
<feature type="region of interest" description="Disordered" evidence="1">
    <location>
        <begin position="1"/>
        <end position="27"/>
    </location>
</feature>
<proteinExistence type="predicted"/>
<evidence type="ECO:0000313" key="3">
    <source>
        <dbReference type="Proteomes" id="UP000466586"/>
    </source>
</evidence>
<dbReference type="EMBL" id="WVHT01000002">
    <property type="protein sequence ID" value="MXV50276.1"/>
    <property type="molecule type" value="Genomic_DNA"/>
</dbReference>
<evidence type="ECO:0000313" key="2">
    <source>
        <dbReference type="EMBL" id="MXV50276.1"/>
    </source>
</evidence>
<accession>A0A7K1Y6S1</accession>
<dbReference type="RefSeq" id="WP_160843455.1">
    <property type="nucleotide sequence ID" value="NZ_WVHT01000002.1"/>
</dbReference>
<reference evidence="2 3" key="1">
    <citation type="submission" date="2019-11" db="EMBL/GenBank/DDBJ databases">
        <title>Pedobacter sp. HMF7647 Genome sequencing and assembly.</title>
        <authorList>
            <person name="Kang H."/>
            <person name="Kim H."/>
            <person name="Joh K."/>
        </authorList>
    </citation>
    <scope>NUCLEOTIDE SEQUENCE [LARGE SCALE GENOMIC DNA]</scope>
    <source>
        <strain evidence="2 3">HMF7647</strain>
    </source>
</reference>
<sequence>MAGRTKGRSASLAALLSEPGKQPEDNLLRATGNIPVIQEQFDLGRFRGMIS</sequence>
<comment type="caution">
    <text evidence="2">The sequence shown here is derived from an EMBL/GenBank/DDBJ whole genome shotgun (WGS) entry which is preliminary data.</text>
</comment>
<keyword evidence="3" id="KW-1185">Reference proteome</keyword>
<organism evidence="2 3">
    <name type="scientific">Hufsiella arboris</name>
    <dbReference type="NCBI Taxonomy" id="2695275"/>
    <lineage>
        <taxon>Bacteria</taxon>
        <taxon>Pseudomonadati</taxon>
        <taxon>Bacteroidota</taxon>
        <taxon>Sphingobacteriia</taxon>
        <taxon>Sphingobacteriales</taxon>
        <taxon>Sphingobacteriaceae</taxon>
        <taxon>Hufsiella</taxon>
    </lineage>
</organism>
<evidence type="ECO:0000256" key="1">
    <source>
        <dbReference type="SAM" id="MobiDB-lite"/>
    </source>
</evidence>
<dbReference type="Proteomes" id="UP000466586">
    <property type="component" value="Unassembled WGS sequence"/>
</dbReference>